<dbReference type="EMBL" id="BAAAHD010000056">
    <property type="protein sequence ID" value="GAA0583260.1"/>
    <property type="molecule type" value="Genomic_DNA"/>
</dbReference>
<name>A0A7W7I8H3_9ACTN</name>
<keyword evidence="1" id="KW-1133">Transmembrane helix</keyword>
<reference evidence="2" key="1">
    <citation type="journal article" date="2014" name="Int. J. Syst. Evol. Microbiol.">
        <title>Complete genome of a new Firmicutes species belonging to the dominant human colonic microbiota ('Ruminococcus bicirculans') reveals two chromosomes and a selective capacity to utilize plant glucans.</title>
        <authorList>
            <consortium name="NISC Comparative Sequencing Program"/>
            <person name="Wegmann U."/>
            <person name="Louis P."/>
            <person name="Goesmann A."/>
            <person name="Henrissat B."/>
            <person name="Duncan S.H."/>
            <person name="Flint H.J."/>
        </authorList>
    </citation>
    <scope>NUCLEOTIDE SEQUENCE</scope>
    <source>
        <strain evidence="2">JCM 10667</strain>
    </source>
</reference>
<dbReference type="Proteomes" id="UP001501427">
    <property type="component" value="Unassembled WGS sequence"/>
</dbReference>
<sequence length="104" mass="10644">MDYFIVSMIMASAVVAGGVAFAVTRGDLRIEGRVAAAVACALLVGTVSLFIPYLPVLVCLGTVVGYLVLRRLFSAGLALAASGVVLLAGCSFSVLLMMAALESM</sequence>
<gene>
    <name evidence="3" type="ORF">F4557_000576</name>
    <name evidence="2" type="ORF">GCM10009546_52070</name>
</gene>
<dbReference type="EMBL" id="JACHMV010000001">
    <property type="protein sequence ID" value="MBB4772158.1"/>
    <property type="molecule type" value="Genomic_DNA"/>
</dbReference>
<feature type="transmembrane region" description="Helical" evidence="1">
    <location>
        <begin position="36"/>
        <end position="69"/>
    </location>
</feature>
<accession>A0A7W7I8H3</accession>
<organism evidence="3 4">
    <name type="scientific">Actinomadura livida</name>
    <dbReference type="NCBI Taxonomy" id="79909"/>
    <lineage>
        <taxon>Bacteria</taxon>
        <taxon>Bacillati</taxon>
        <taxon>Actinomycetota</taxon>
        <taxon>Actinomycetes</taxon>
        <taxon>Streptosporangiales</taxon>
        <taxon>Thermomonosporaceae</taxon>
        <taxon>Actinomadura</taxon>
    </lineage>
</organism>
<dbReference type="RefSeq" id="WP_184879340.1">
    <property type="nucleotide sequence ID" value="NZ_BAAAHD010000056.1"/>
</dbReference>
<evidence type="ECO:0000313" key="5">
    <source>
        <dbReference type="Proteomes" id="UP001501427"/>
    </source>
</evidence>
<evidence type="ECO:0000313" key="3">
    <source>
        <dbReference type="EMBL" id="MBB4772158.1"/>
    </source>
</evidence>
<feature type="transmembrane region" description="Helical" evidence="1">
    <location>
        <begin position="6"/>
        <end position="24"/>
    </location>
</feature>
<feature type="transmembrane region" description="Helical" evidence="1">
    <location>
        <begin position="75"/>
        <end position="101"/>
    </location>
</feature>
<keyword evidence="1" id="KW-0812">Transmembrane</keyword>
<protein>
    <submittedName>
        <fullName evidence="3">Uncharacterized protein (DUF2062 family)</fullName>
    </submittedName>
</protein>
<evidence type="ECO:0000256" key="1">
    <source>
        <dbReference type="SAM" id="Phobius"/>
    </source>
</evidence>
<reference evidence="5" key="2">
    <citation type="journal article" date="2019" name="Int. J. Syst. Evol. Microbiol.">
        <title>The Global Catalogue of Microorganisms (GCM) 10K type strain sequencing project: providing services to taxonomists for standard genome sequencing and annotation.</title>
        <authorList>
            <consortium name="The Broad Institute Genomics Platform"/>
            <consortium name="The Broad Institute Genome Sequencing Center for Infectious Disease"/>
            <person name="Wu L."/>
            <person name="Ma J."/>
        </authorList>
    </citation>
    <scope>NUCLEOTIDE SEQUENCE [LARGE SCALE GENOMIC DNA]</scope>
    <source>
        <strain evidence="5">JCM 10667</strain>
    </source>
</reference>
<reference evidence="2" key="4">
    <citation type="submission" date="2023-12" db="EMBL/GenBank/DDBJ databases">
        <authorList>
            <person name="Sun Q."/>
            <person name="Inoue M."/>
        </authorList>
    </citation>
    <scope>NUCLEOTIDE SEQUENCE</scope>
    <source>
        <strain evidence="2">JCM 10667</strain>
    </source>
</reference>
<reference evidence="3 4" key="3">
    <citation type="submission" date="2020-08" db="EMBL/GenBank/DDBJ databases">
        <title>Sequencing the genomes of 1000 actinobacteria strains.</title>
        <authorList>
            <person name="Klenk H.-P."/>
        </authorList>
    </citation>
    <scope>NUCLEOTIDE SEQUENCE [LARGE SCALE GENOMIC DNA]</scope>
    <source>
        <strain evidence="3 4">DSM 44772</strain>
    </source>
</reference>
<evidence type="ECO:0000313" key="2">
    <source>
        <dbReference type="EMBL" id="GAA0583260.1"/>
    </source>
</evidence>
<dbReference type="AlphaFoldDB" id="A0A7W7I8H3"/>
<keyword evidence="1" id="KW-0472">Membrane</keyword>
<keyword evidence="5" id="KW-1185">Reference proteome</keyword>
<comment type="caution">
    <text evidence="3">The sequence shown here is derived from an EMBL/GenBank/DDBJ whole genome shotgun (WGS) entry which is preliminary data.</text>
</comment>
<dbReference type="Proteomes" id="UP000549343">
    <property type="component" value="Unassembled WGS sequence"/>
</dbReference>
<proteinExistence type="predicted"/>
<evidence type="ECO:0000313" key="4">
    <source>
        <dbReference type="Proteomes" id="UP000549343"/>
    </source>
</evidence>